<organism evidence="1 2">
    <name type="scientific">Flavobacterium piscis</name>
    <dbReference type="NCBI Taxonomy" id="1114874"/>
    <lineage>
        <taxon>Bacteria</taxon>
        <taxon>Pseudomonadati</taxon>
        <taxon>Bacteroidota</taxon>
        <taxon>Flavobacteriia</taxon>
        <taxon>Flavobacteriales</taxon>
        <taxon>Flavobacteriaceae</taxon>
        <taxon>Flavobacterium</taxon>
    </lineage>
</organism>
<reference evidence="1 2" key="1">
    <citation type="submission" date="2023-07" db="EMBL/GenBank/DDBJ databases">
        <title>Sorghum-associated microbial communities from plants grown in Nebraska, USA.</title>
        <authorList>
            <person name="Schachtman D."/>
        </authorList>
    </citation>
    <scope>NUCLEOTIDE SEQUENCE [LARGE SCALE GENOMIC DNA]</scope>
    <source>
        <strain evidence="1 2">4129</strain>
    </source>
</reference>
<evidence type="ECO:0008006" key="3">
    <source>
        <dbReference type="Google" id="ProtNLM"/>
    </source>
</evidence>
<sequence length="322" mass="37672">MKHALYILLTLLFSCKDKNNNDFAEENILNNNYKQIVINCQGTDASSRCENKEKEIAFTNLINNGKTVIDFKYKDQNYIHSLNEQITDLGLKSYLFENDKKMILILDSFLEYGHKFYTYFIEENKIKYIGSNEFAFQFDENEIELKYNFIISEKENLINLNLGSSYENINLNNAIVLPLNDTNSSEYKNSIDVSGSWKLECNSELLTFDISKNKVYLFLNSDNSIYINILLKEVKGKDDEYTLHFFNTESQNEFYEDIGNVKDKEISKDQSIAKISFTDNNTMLLNWIGLYNIKTNKLQFVEDFIFLKENNNVNPITLKKCD</sequence>
<proteinExistence type="predicted"/>
<accession>A0ABU1YCW7</accession>
<dbReference type="RefSeq" id="WP_310282822.1">
    <property type="nucleotide sequence ID" value="NZ_JAVDWQ010000012.1"/>
</dbReference>
<dbReference type="PROSITE" id="PS51257">
    <property type="entry name" value="PROKAR_LIPOPROTEIN"/>
    <property type="match status" value="1"/>
</dbReference>
<protein>
    <recommendedName>
        <fullName evidence="3">F5/8 type C domain-containing protein</fullName>
    </recommendedName>
</protein>
<dbReference type="EMBL" id="JAVDWQ010000012">
    <property type="protein sequence ID" value="MDR7211465.1"/>
    <property type="molecule type" value="Genomic_DNA"/>
</dbReference>
<evidence type="ECO:0000313" key="1">
    <source>
        <dbReference type="EMBL" id="MDR7211465.1"/>
    </source>
</evidence>
<evidence type="ECO:0000313" key="2">
    <source>
        <dbReference type="Proteomes" id="UP001269081"/>
    </source>
</evidence>
<name>A0ABU1YCW7_9FLAO</name>
<dbReference type="Proteomes" id="UP001269081">
    <property type="component" value="Unassembled WGS sequence"/>
</dbReference>
<keyword evidence="2" id="KW-1185">Reference proteome</keyword>
<gene>
    <name evidence="1" type="ORF">J2W48_003419</name>
</gene>
<comment type="caution">
    <text evidence="1">The sequence shown here is derived from an EMBL/GenBank/DDBJ whole genome shotgun (WGS) entry which is preliminary data.</text>
</comment>